<dbReference type="Gene3D" id="3.20.20.60">
    <property type="entry name" value="Phosphoenolpyruvate-binding domains"/>
    <property type="match status" value="1"/>
</dbReference>
<reference evidence="4 5" key="1">
    <citation type="submission" date="2014-04" db="EMBL/GenBank/DDBJ databases">
        <authorList>
            <consortium name="DOE Joint Genome Institute"/>
            <person name="Kuo A."/>
            <person name="Tarkka M."/>
            <person name="Buscot F."/>
            <person name="Kohler A."/>
            <person name="Nagy L.G."/>
            <person name="Floudas D."/>
            <person name="Copeland A."/>
            <person name="Barry K.W."/>
            <person name="Cichocki N."/>
            <person name="Veneault-Fourrey C."/>
            <person name="LaButti K."/>
            <person name="Lindquist E.A."/>
            <person name="Lipzen A."/>
            <person name="Lundell T."/>
            <person name="Morin E."/>
            <person name="Murat C."/>
            <person name="Sun H."/>
            <person name="Tunlid A."/>
            <person name="Henrissat B."/>
            <person name="Grigoriev I.V."/>
            <person name="Hibbett D.S."/>
            <person name="Martin F."/>
            <person name="Nordberg H.P."/>
            <person name="Cantor M.N."/>
            <person name="Hua S.X."/>
        </authorList>
    </citation>
    <scope>NUCLEOTIDE SEQUENCE [LARGE SCALE GENOMIC DNA]</scope>
    <source>
        <strain evidence="4 5">F 1598</strain>
    </source>
</reference>
<dbReference type="GO" id="GO:0016832">
    <property type="term" value="F:aldehyde-lyase activity"/>
    <property type="evidence" value="ECO:0007669"/>
    <property type="project" value="TreeGrafter"/>
</dbReference>
<proteinExistence type="predicted"/>
<evidence type="ECO:0000313" key="5">
    <source>
        <dbReference type="Proteomes" id="UP000054166"/>
    </source>
</evidence>
<dbReference type="InterPro" id="IPR015813">
    <property type="entry name" value="Pyrv/PenolPyrv_kinase-like_dom"/>
</dbReference>
<dbReference type="AlphaFoldDB" id="A0A0C3AT82"/>
<gene>
    <name evidence="4" type="ORF">PILCRDRAFT_825666</name>
</gene>
<dbReference type="Proteomes" id="UP000054166">
    <property type="component" value="Unassembled WGS sequence"/>
</dbReference>
<evidence type="ECO:0000313" key="4">
    <source>
        <dbReference type="EMBL" id="KIM77123.1"/>
    </source>
</evidence>
<dbReference type="InterPro" id="IPR005000">
    <property type="entry name" value="Aldolase/citrate-lyase_domain"/>
</dbReference>
<dbReference type="PANTHER" id="PTHR30502:SF8">
    <property type="entry name" value="SYNTHASE, PUTATIVE-RELATED"/>
    <property type="match status" value="1"/>
</dbReference>
<dbReference type="GO" id="GO:0005737">
    <property type="term" value="C:cytoplasm"/>
    <property type="evidence" value="ECO:0007669"/>
    <property type="project" value="TreeGrafter"/>
</dbReference>
<dbReference type="STRING" id="765440.A0A0C3AT82"/>
<name>A0A0C3AT82_PILCF</name>
<dbReference type="HOGENOM" id="CLU_059964_2_1_1"/>
<keyword evidence="5" id="KW-1185">Reference proteome</keyword>
<dbReference type="InParanoid" id="A0A0C3AT82"/>
<evidence type="ECO:0000256" key="2">
    <source>
        <dbReference type="ARBA" id="ARBA00023239"/>
    </source>
</evidence>
<dbReference type="PANTHER" id="PTHR30502">
    <property type="entry name" value="2-KETO-3-DEOXY-L-RHAMNONATE ALDOLASE"/>
    <property type="match status" value="1"/>
</dbReference>
<sequence length="234" mass="25895">MVYTPPERSSSPLMQIHTLKMYSEGRMIPVVRVPSHSHEWISWTLDAGAGGVIIPHTETPEQVQASVHAARFPPQGHRSFPPFALLLGLQDAVPEGKTWIDVANEHVAVIPQIESRLGVENLEGIMQVEGIDAIMIGPSDLHLDLGSDTMFTAAMERIHELSRKYKIPLVGFVYENTLTEKYKCGYRMLASAADMWILANGIEKSLETGRELIEEARKEMIQGDGEVGNPGGRL</sequence>
<dbReference type="SUPFAM" id="SSF51621">
    <property type="entry name" value="Phosphoenolpyruvate/pyruvate domain"/>
    <property type="match status" value="1"/>
</dbReference>
<dbReference type="InterPro" id="IPR050251">
    <property type="entry name" value="HpcH-HpaI_aldolase"/>
</dbReference>
<evidence type="ECO:0000259" key="3">
    <source>
        <dbReference type="Pfam" id="PF03328"/>
    </source>
</evidence>
<dbReference type="OrthoDB" id="1621678at2759"/>
<protein>
    <recommendedName>
        <fullName evidence="3">HpcH/HpaI aldolase/citrate lyase domain-containing protein</fullName>
    </recommendedName>
</protein>
<reference evidence="5" key="2">
    <citation type="submission" date="2015-01" db="EMBL/GenBank/DDBJ databases">
        <title>Evolutionary Origins and Diversification of the Mycorrhizal Mutualists.</title>
        <authorList>
            <consortium name="DOE Joint Genome Institute"/>
            <consortium name="Mycorrhizal Genomics Consortium"/>
            <person name="Kohler A."/>
            <person name="Kuo A."/>
            <person name="Nagy L.G."/>
            <person name="Floudas D."/>
            <person name="Copeland A."/>
            <person name="Barry K.W."/>
            <person name="Cichocki N."/>
            <person name="Veneault-Fourrey C."/>
            <person name="LaButti K."/>
            <person name="Lindquist E.A."/>
            <person name="Lipzen A."/>
            <person name="Lundell T."/>
            <person name="Morin E."/>
            <person name="Murat C."/>
            <person name="Riley R."/>
            <person name="Ohm R."/>
            <person name="Sun H."/>
            <person name="Tunlid A."/>
            <person name="Henrissat B."/>
            <person name="Grigoriev I.V."/>
            <person name="Hibbett D.S."/>
            <person name="Martin F."/>
        </authorList>
    </citation>
    <scope>NUCLEOTIDE SEQUENCE [LARGE SCALE GENOMIC DNA]</scope>
    <source>
        <strain evidence="5">F 1598</strain>
    </source>
</reference>
<organism evidence="4 5">
    <name type="scientific">Piloderma croceum (strain F 1598)</name>
    <dbReference type="NCBI Taxonomy" id="765440"/>
    <lineage>
        <taxon>Eukaryota</taxon>
        <taxon>Fungi</taxon>
        <taxon>Dikarya</taxon>
        <taxon>Basidiomycota</taxon>
        <taxon>Agaricomycotina</taxon>
        <taxon>Agaricomycetes</taxon>
        <taxon>Agaricomycetidae</taxon>
        <taxon>Atheliales</taxon>
        <taxon>Atheliaceae</taxon>
        <taxon>Piloderma</taxon>
    </lineage>
</organism>
<keyword evidence="2" id="KW-0456">Lyase</keyword>
<dbReference type="EMBL" id="KN833028">
    <property type="protein sequence ID" value="KIM77123.1"/>
    <property type="molecule type" value="Genomic_DNA"/>
</dbReference>
<keyword evidence="1" id="KW-0479">Metal-binding</keyword>
<dbReference type="InterPro" id="IPR040442">
    <property type="entry name" value="Pyrv_kinase-like_dom_sf"/>
</dbReference>
<dbReference type="Pfam" id="PF03328">
    <property type="entry name" value="HpcH_HpaI"/>
    <property type="match status" value="1"/>
</dbReference>
<feature type="domain" description="HpcH/HpaI aldolase/citrate lyase" evidence="3">
    <location>
        <begin position="23"/>
        <end position="177"/>
    </location>
</feature>
<evidence type="ECO:0000256" key="1">
    <source>
        <dbReference type="ARBA" id="ARBA00022723"/>
    </source>
</evidence>
<accession>A0A0C3AT82</accession>
<dbReference type="GO" id="GO:0046872">
    <property type="term" value="F:metal ion binding"/>
    <property type="evidence" value="ECO:0007669"/>
    <property type="project" value="UniProtKB-KW"/>
</dbReference>